<keyword evidence="3" id="KW-0489">Methyltransferase</keyword>
<dbReference type="PANTHER" id="PTHR12303:SF6">
    <property type="entry name" value="CARNOSINE N-METHYLTRANSFERASE"/>
    <property type="match status" value="1"/>
</dbReference>
<evidence type="ECO:0000313" key="7">
    <source>
        <dbReference type="EMBL" id="KAG5468183.1"/>
    </source>
</evidence>
<comment type="caution">
    <text evidence="7">The sequence shown here is derived from an EMBL/GenBank/DDBJ whole genome shotgun (WGS) entry which is preliminary data.</text>
</comment>
<keyword evidence="8" id="KW-1185">Reference proteome</keyword>
<name>A0A836GQM9_9TRYP</name>
<gene>
    <name evidence="7" type="ORF">LSCM1_02159</name>
</gene>
<dbReference type="OrthoDB" id="978at2759"/>
<dbReference type="PANTHER" id="PTHR12303">
    <property type="entry name" value="CARNOSINE N-METHYLTRANSFERASE"/>
    <property type="match status" value="1"/>
</dbReference>
<reference evidence="7 8" key="1">
    <citation type="submission" date="2021-03" db="EMBL/GenBank/DDBJ databases">
        <title>Leishmania (Mundinia) martiniquensis Genome sequencing and assembly.</title>
        <authorList>
            <person name="Almutairi H."/>
            <person name="Gatherer D."/>
        </authorList>
    </citation>
    <scope>NUCLEOTIDE SEQUENCE [LARGE SCALE GENOMIC DNA]</scope>
    <source>
        <strain evidence="7">LSCM1</strain>
    </source>
</reference>
<evidence type="ECO:0000256" key="3">
    <source>
        <dbReference type="ARBA" id="ARBA00022603"/>
    </source>
</evidence>
<dbReference type="EC" id="2.1.1.22" evidence="2"/>
<dbReference type="AlphaFoldDB" id="A0A836GQM9"/>
<dbReference type="InterPro" id="IPR029063">
    <property type="entry name" value="SAM-dependent_MTases_sf"/>
</dbReference>
<comment type="similarity">
    <text evidence="1">Belongs to the carnosine N-methyltransferase family.</text>
</comment>
<keyword evidence="5" id="KW-0949">S-adenosyl-L-methionine</keyword>
<dbReference type="Pfam" id="PF07942">
    <property type="entry name" value="CARME"/>
    <property type="match status" value="1"/>
</dbReference>
<dbReference type="EMBL" id="JAFEUZ010000034">
    <property type="protein sequence ID" value="KAG5468183.1"/>
    <property type="molecule type" value="Genomic_DNA"/>
</dbReference>
<evidence type="ECO:0000256" key="5">
    <source>
        <dbReference type="ARBA" id="ARBA00022691"/>
    </source>
</evidence>
<feature type="compositionally biased region" description="Pro residues" evidence="6">
    <location>
        <begin position="19"/>
        <end position="29"/>
    </location>
</feature>
<accession>A0A836GQM9</accession>
<dbReference type="InterPro" id="IPR012901">
    <property type="entry name" value="CARME"/>
</dbReference>
<evidence type="ECO:0000256" key="1">
    <source>
        <dbReference type="ARBA" id="ARBA00010086"/>
    </source>
</evidence>
<dbReference type="GO" id="GO:0032259">
    <property type="term" value="P:methylation"/>
    <property type="evidence" value="ECO:0007669"/>
    <property type="project" value="UniProtKB-KW"/>
</dbReference>
<dbReference type="Proteomes" id="UP000673552">
    <property type="component" value="Chromosome 34"/>
</dbReference>
<evidence type="ECO:0000256" key="4">
    <source>
        <dbReference type="ARBA" id="ARBA00022679"/>
    </source>
</evidence>
<protein>
    <recommendedName>
        <fullName evidence="2">carnosine N-methyltransferase</fullName>
        <ecNumber evidence="2">2.1.1.22</ecNumber>
    </recommendedName>
</protein>
<dbReference type="SUPFAM" id="SSF53335">
    <property type="entry name" value="S-adenosyl-L-methionine-dependent methyltransferases"/>
    <property type="match status" value="1"/>
</dbReference>
<feature type="region of interest" description="Disordered" evidence="6">
    <location>
        <begin position="1"/>
        <end position="54"/>
    </location>
</feature>
<dbReference type="SMART" id="SM01296">
    <property type="entry name" value="N2227"/>
    <property type="match status" value="1"/>
</dbReference>
<sequence length="461" mass="51601">MSAEQREVCSGGSNGASAAPPPPPPPPCAPHAIRGTLNESPSDAHQGAPPPPYSMESAIALQAPLYQPHAPAPGTVIDPEMVEDHVSFLRTVRAFHHYKCQALAAREMRCTNFRKLQDKHRDLLCIDLDKILDKYLSCIEVNSTFFDAICEASEELFDSYWPEGTTVLMEEVPPPTPLDMNKVFSTLRQFVRDWSAEGVAERDCVYKPILDTLDRCFPNRSERENVRVLIPGAGLCRLSVELALRGFFAQANEFSYHMLIAGHYIQNHVLESCQHKIYPYSDSTCNLVNRADQFAEVQIPDLCASEAIDALRDEGLSFGQLSMVAGDFTEVYAKPHQHKTWSVVATCFFIDTAHNIIEYLEIIYNLLVPGGYWVNVGPLLYHFADSAEDMSIELSLGEVLTVAQRIGFALNGPPSFIDTTYTNNQRSMKQLVYRCAFFVLQRPLDDTKREQVDCDVTVKTV</sequence>
<evidence type="ECO:0000256" key="2">
    <source>
        <dbReference type="ARBA" id="ARBA00012003"/>
    </source>
</evidence>
<dbReference type="GO" id="GO:0030735">
    <property type="term" value="F:carnosine N-methyltransferase activity"/>
    <property type="evidence" value="ECO:0007669"/>
    <property type="project" value="UniProtKB-EC"/>
</dbReference>
<organism evidence="7 8">
    <name type="scientific">Leishmania martiniquensis</name>
    <dbReference type="NCBI Taxonomy" id="1580590"/>
    <lineage>
        <taxon>Eukaryota</taxon>
        <taxon>Discoba</taxon>
        <taxon>Euglenozoa</taxon>
        <taxon>Kinetoplastea</taxon>
        <taxon>Metakinetoplastina</taxon>
        <taxon>Trypanosomatida</taxon>
        <taxon>Trypanosomatidae</taxon>
        <taxon>Leishmaniinae</taxon>
        <taxon>Leishmania</taxon>
    </lineage>
</organism>
<keyword evidence="4" id="KW-0808">Transferase</keyword>
<dbReference type="Gene3D" id="3.40.50.150">
    <property type="entry name" value="Vaccinia Virus protein VP39"/>
    <property type="match status" value="1"/>
</dbReference>
<evidence type="ECO:0000256" key="6">
    <source>
        <dbReference type="SAM" id="MobiDB-lite"/>
    </source>
</evidence>
<proteinExistence type="inferred from homology"/>
<evidence type="ECO:0000313" key="8">
    <source>
        <dbReference type="Proteomes" id="UP000673552"/>
    </source>
</evidence>
<dbReference type="RefSeq" id="XP_067175121.1">
    <property type="nucleotide sequence ID" value="XM_067319746.1"/>
</dbReference>
<dbReference type="KEGG" id="lmat:92512258"/>
<dbReference type="GeneID" id="92512258"/>